<keyword evidence="1" id="KW-1133">Transmembrane helix</keyword>
<dbReference type="PANTHER" id="PTHR19372">
    <property type="entry name" value="SULFITE REDUCTASE"/>
    <property type="match status" value="1"/>
</dbReference>
<feature type="transmembrane region" description="Helical" evidence="1">
    <location>
        <begin position="183"/>
        <end position="202"/>
    </location>
</feature>
<reference evidence="3 4" key="1">
    <citation type="submission" date="2024-09" db="EMBL/GenBank/DDBJ databases">
        <authorList>
            <person name="Sun Q."/>
            <person name="Mori K."/>
        </authorList>
    </citation>
    <scope>NUCLEOTIDE SEQUENCE [LARGE SCALE GENOMIC DNA]</scope>
    <source>
        <strain evidence="3 4">TISTR 1856</strain>
    </source>
</reference>
<feature type="transmembrane region" description="Helical" evidence="1">
    <location>
        <begin position="84"/>
        <end position="105"/>
    </location>
</feature>
<dbReference type="InterPro" id="IPR036374">
    <property type="entry name" value="OxRdtase_Mopterin-bd_sf"/>
</dbReference>
<accession>A0ABV5LX37</accession>
<organism evidence="3 4">
    <name type="scientific">Kineococcus gynurae</name>
    <dbReference type="NCBI Taxonomy" id="452979"/>
    <lineage>
        <taxon>Bacteria</taxon>
        <taxon>Bacillati</taxon>
        <taxon>Actinomycetota</taxon>
        <taxon>Actinomycetes</taxon>
        <taxon>Kineosporiales</taxon>
        <taxon>Kineosporiaceae</taxon>
        <taxon>Kineococcus</taxon>
    </lineage>
</organism>
<gene>
    <name evidence="3" type="ORF">ACFFVI_16975</name>
</gene>
<dbReference type="Gene3D" id="2.60.40.650">
    <property type="match status" value="1"/>
</dbReference>
<name>A0ABV5LX37_9ACTN</name>
<dbReference type="EMBL" id="JBHMDM010000007">
    <property type="protein sequence ID" value="MFB9378658.1"/>
    <property type="molecule type" value="Genomic_DNA"/>
</dbReference>
<evidence type="ECO:0000313" key="4">
    <source>
        <dbReference type="Proteomes" id="UP001589748"/>
    </source>
</evidence>
<evidence type="ECO:0000313" key="3">
    <source>
        <dbReference type="EMBL" id="MFB9378658.1"/>
    </source>
</evidence>
<dbReference type="InterPro" id="IPR014756">
    <property type="entry name" value="Ig_E-set"/>
</dbReference>
<feature type="transmembrane region" description="Helical" evidence="1">
    <location>
        <begin position="136"/>
        <end position="156"/>
    </location>
</feature>
<evidence type="ECO:0000256" key="1">
    <source>
        <dbReference type="SAM" id="Phobius"/>
    </source>
</evidence>
<dbReference type="SUPFAM" id="SSF81296">
    <property type="entry name" value="E set domains"/>
    <property type="match status" value="1"/>
</dbReference>
<keyword evidence="1" id="KW-0472">Membrane</keyword>
<dbReference type="Proteomes" id="UP001589748">
    <property type="component" value="Unassembled WGS sequence"/>
</dbReference>
<dbReference type="RefSeq" id="WP_380136640.1">
    <property type="nucleotide sequence ID" value="NZ_JBHLUI010000008.1"/>
</dbReference>
<feature type="domain" description="Oxidoreductase molybdopterin-binding" evidence="2">
    <location>
        <begin position="256"/>
        <end position="406"/>
    </location>
</feature>
<dbReference type="Gene3D" id="3.90.420.10">
    <property type="entry name" value="Oxidoreductase, molybdopterin-binding domain"/>
    <property type="match status" value="1"/>
</dbReference>
<feature type="transmembrane region" description="Helical" evidence="1">
    <location>
        <begin position="22"/>
        <end position="39"/>
    </location>
</feature>
<keyword evidence="1" id="KW-0812">Transmembrane</keyword>
<comment type="caution">
    <text evidence="3">The sequence shown here is derived from an EMBL/GenBank/DDBJ whole genome shotgun (WGS) entry which is preliminary data.</text>
</comment>
<keyword evidence="4" id="KW-1185">Reference proteome</keyword>
<proteinExistence type="predicted"/>
<evidence type="ECO:0000259" key="2">
    <source>
        <dbReference type="Pfam" id="PF00174"/>
    </source>
</evidence>
<dbReference type="Pfam" id="PF00174">
    <property type="entry name" value="Oxidored_molyb"/>
    <property type="match status" value="1"/>
</dbReference>
<sequence>MSAAARTSEPVPGRAYASGGRASWGFSALAGLASAGLTLGVGELVAGVVAPAAAPLLVVGGAVVDRVPAPVKEFAISTFGSNDKLVLLLTIGVLVAALAVAAGLLARRRLALGVALVGLLGVVGVLAAATRPDATALFPLPSLLGAGAGVFALTVLTRRATRTGPEEGPARRGTLARLSRRRLLGGVAVVGAVTGAGGRLLARVRDAEASRAAVVLPAPAEPAPALPAGIDPRIGADGLTPYATRNADFYRVDTALSVPDVRAEDWSLRVHGMVEEELELSFADLLALPLRERWITLTCVSNEVGGSYVGNARWLGYPLDALLERVRPTGGADMLYATSVDGFTLSAPLREATDGRDAMLAVGMNGSPLPREHGFPVRMVIPGLYGYVSACKWVVDIEVTTFAAKTAYWTDRGWAQQAPIKTASRIDVPASFAQVRRGRVPIAGVAWAQHRGVSKVEVRIDSGSWGAATIVPSASEDTWCQWVYDWDAQEEGSHVVEVRATDGEGVPQTDEVVAPIPNGSSGYDSTTVTVVA</sequence>
<dbReference type="SUPFAM" id="SSF56524">
    <property type="entry name" value="Oxidoreductase molybdopterin-binding domain"/>
    <property type="match status" value="1"/>
</dbReference>
<feature type="transmembrane region" description="Helical" evidence="1">
    <location>
        <begin position="110"/>
        <end position="130"/>
    </location>
</feature>
<dbReference type="InterPro" id="IPR000572">
    <property type="entry name" value="OxRdtase_Mopterin-bd_dom"/>
</dbReference>
<dbReference type="PANTHER" id="PTHR19372:SF7">
    <property type="entry name" value="SULFITE OXIDASE, MITOCHONDRIAL"/>
    <property type="match status" value="1"/>
</dbReference>
<protein>
    <submittedName>
        <fullName evidence="3">Molybdopterin-dependent oxidoreductase</fullName>
    </submittedName>
</protein>